<organism evidence="2 3">
    <name type="scientific">Pleurodeles waltl</name>
    <name type="common">Iberian ribbed newt</name>
    <dbReference type="NCBI Taxonomy" id="8319"/>
    <lineage>
        <taxon>Eukaryota</taxon>
        <taxon>Metazoa</taxon>
        <taxon>Chordata</taxon>
        <taxon>Craniata</taxon>
        <taxon>Vertebrata</taxon>
        <taxon>Euteleostomi</taxon>
        <taxon>Amphibia</taxon>
        <taxon>Batrachia</taxon>
        <taxon>Caudata</taxon>
        <taxon>Salamandroidea</taxon>
        <taxon>Salamandridae</taxon>
        <taxon>Pleurodelinae</taxon>
        <taxon>Pleurodeles</taxon>
    </lineage>
</organism>
<feature type="region of interest" description="Disordered" evidence="1">
    <location>
        <begin position="1"/>
        <end position="23"/>
    </location>
</feature>
<name>A0AAV7L593_PLEWA</name>
<dbReference type="AlphaFoldDB" id="A0AAV7L593"/>
<gene>
    <name evidence="2" type="ORF">NDU88_005715</name>
</gene>
<evidence type="ECO:0000256" key="1">
    <source>
        <dbReference type="SAM" id="MobiDB-lite"/>
    </source>
</evidence>
<reference evidence="2" key="1">
    <citation type="journal article" date="2022" name="bioRxiv">
        <title>Sequencing and chromosome-scale assembly of the giantPleurodeles waltlgenome.</title>
        <authorList>
            <person name="Brown T."/>
            <person name="Elewa A."/>
            <person name="Iarovenko S."/>
            <person name="Subramanian E."/>
            <person name="Araus A.J."/>
            <person name="Petzold A."/>
            <person name="Susuki M."/>
            <person name="Suzuki K.-i.T."/>
            <person name="Hayashi T."/>
            <person name="Toyoda A."/>
            <person name="Oliveira C."/>
            <person name="Osipova E."/>
            <person name="Leigh N.D."/>
            <person name="Simon A."/>
            <person name="Yun M.H."/>
        </authorList>
    </citation>
    <scope>NUCLEOTIDE SEQUENCE</scope>
    <source>
        <strain evidence="2">20211129_DDA</strain>
        <tissue evidence="2">Liver</tissue>
    </source>
</reference>
<dbReference type="EMBL" id="JANPWB010000016">
    <property type="protein sequence ID" value="KAJ1085585.1"/>
    <property type="molecule type" value="Genomic_DNA"/>
</dbReference>
<evidence type="ECO:0000313" key="3">
    <source>
        <dbReference type="Proteomes" id="UP001066276"/>
    </source>
</evidence>
<keyword evidence="3" id="KW-1185">Reference proteome</keyword>
<evidence type="ECO:0000313" key="2">
    <source>
        <dbReference type="EMBL" id="KAJ1085585.1"/>
    </source>
</evidence>
<protein>
    <submittedName>
        <fullName evidence="2">Uncharacterized protein</fullName>
    </submittedName>
</protein>
<proteinExistence type="predicted"/>
<dbReference type="Proteomes" id="UP001066276">
    <property type="component" value="Chromosome 12"/>
</dbReference>
<comment type="caution">
    <text evidence="2">The sequence shown here is derived from an EMBL/GenBank/DDBJ whole genome shotgun (WGS) entry which is preliminary data.</text>
</comment>
<feature type="compositionally biased region" description="Basic and acidic residues" evidence="1">
    <location>
        <begin position="7"/>
        <end position="23"/>
    </location>
</feature>
<accession>A0AAV7L593</accession>
<sequence length="68" mass="7801">MRRRLDTKKLVEDPSRESLQHSCERPWPGVVQWPVSRQQTATPRPRCDAHAVRGHLEPYVMGVVGTNP</sequence>